<comment type="caution">
    <text evidence="1">The sequence shown here is derived from an EMBL/GenBank/DDBJ whole genome shotgun (WGS) entry which is preliminary data.</text>
</comment>
<evidence type="ECO:0000313" key="1">
    <source>
        <dbReference type="EMBL" id="PRP95079.1"/>
    </source>
</evidence>
<sequence length="174" mass="18440">MKPVARRPSRIGNQLGNLVAVGALSLPLAAGGCGDPHYSAVRWPAHGDGVPAQPYSESAATGISLRAIAIEWEPDAVSIELEISNWAEAPLELEPGAILLAWAELEYAPEPPGPYEPARPEIIEVPGGESALTELRYHLSRPLEREGARLIVRASSRGGVAIVDLPQLEIPGAH</sequence>
<accession>A0A2S9XQD5</accession>
<protein>
    <recommendedName>
        <fullName evidence="3">DUF4352 domain-containing protein</fullName>
    </recommendedName>
</protein>
<dbReference type="Proteomes" id="UP000238823">
    <property type="component" value="Unassembled WGS sequence"/>
</dbReference>
<dbReference type="AlphaFoldDB" id="A0A2S9XQD5"/>
<dbReference type="EMBL" id="PVNL01000138">
    <property type="protein sequence ID" value="PRP95079.1"/>
    <property type="molecule type" value="Genomic_DNA"/>
</dbReference>
<organism evidence="1 2">
    <name type="scientific">Enhygromyxa salina</name>
    <dbReference type="NCBI Taxonomy" id="215803"/>
    <lineage>
        <taxon>Bacteria</taxon>
        <taxon>Pseudomonadati</taxon>
        <taxon>Myxococcota</taxon>
        <taxon>Polyangia</taxon>
        <taxon>Nannocystales</taxon>
        <taxon>Nannocystaceae</taxon>
        <taxon>Enhygromyxa</taxon>
    </lineage>
</organism>
<name>A0A2S9XQD5_9BACT</name>
<evidence type="ECO:0000313" key="2">
    <source>
        <dbReference type="Proteomes" id="UP000238823"/>
    </source>
</evidence>
<gene>
    <name evidence="1" type="ORF">ENSA7_73930</name>
</gene>
<proteinExistence type="predicted"/>
<reference evidence="1 2" key="1">
    <citation type="submission" date="2018-03" db="EMBL/GenBank/DDBJ databases">
        <title>Draft Genome Sequences of the Obligatory Marine Myxobacteria Enhygromyxa salina SWB007.</title>
        <authorList>
            <person name="Poehlein A."/>
            <person name="Moghaddam J.A."/>
            <person name="Harms H."/>
            <person name="Alanjari M."/>
            <person name="Koenig G.M."/>
            <person name="Daniel R."/>
            <person name="Schaeberle T.F."/>
        </authorList>
    </citation>
    <scope>NUCLEOTIDE SEQUENCE [LARGE SCALE GENOMIC DNA]</scope>
    <source>
        <strain evidence="1 2">SWB007</strain>
    </source>
</reference>
<dbReference type="PROSITE" id="PS51257">
    <property type="entry name" value="PROKAR_LIPOPROTEIN"/>
    <property type="match status" value="1"/>
</dbReference>
<evidence type="ECO:0008006" key="3">
    <source>
        <dbReference type="Google" id="ProtNLM"/>
    </source>
</evidence>